<feature type="signal peptide" evidence="2">
    <location>
        <begin position="1"/>
        <end position="21"/>
    </location>
</feature>
<feature type="compositionally biased region" description="Basic and acidic residues" evidence="1">
    <location>
        <begin position="45"/>
        <end position="55"/>
    </location>
</feature>
<evidence type="ECO:0000313" key="3">
    <source>
        <dbReference type="EMBL" id="OOS01150.1"/>
    </source>
</evidence>
<evidence type="ECO:0008006" key="5">
    <source>
        <dbReference type="Google" id="ProtNLM"/>
    </source>
</evidence>
<comment type="caution">
    <text evidence="3">The sequence shown here is derived from an EMBL/GenBank/DDBJ whole genome shotgun (WGS) entry which is preliminary data.</text>
</comment>
<dbReference type="Proteomes" id="UP000190023">
    <property type="component" value="Unassembled WGS sequence"/>
</dbReference>
<organism evidence="3 4">
    <name type="scientific">[Haemophilus] felis</name>
    <dbReference type="NCBI Taxonomy" id="123822"/>
    <lineage>
        <taxon>Bacteria</taxon>
        <taxon>Pseudomonadati</taxon>
        <taxon>Pseudomonadota</taxon>
        <taxon>Gammaproteobacteria</taxon>
        <taxon>Pasteurellales</taxon>
        <taxon>Pasteurellaceae</taxon>
    </lineage>
</organism>
<dbReference type="AlphaFoldDB" id="A0A1T0AVP4"/>
<keyword evidence="2" id="KW-0732">Signal</keyword>
<feature type="region of interest" description="Disordered" evidence="1">
    <location>
        <begin position="26"/>
        <end position="56"/>
    </location>
</feature>
<dbReference type="PROSITE" id="PS51257">
    <property type="entry name" value="PROKAR_LIPOPROTEIN"/>
    <property type="match status" value="1"/>
</dbReference>
<sequence>MKFTKTILATAILSLGLTACGGGGGGGGASGGSNANQPAPVNPAAEDKYTNKDFIDPQGQLDDDHITLKAGATEKKTVLGKDAEISVTVTNASGVGIFFEEKIKNGQKIDEGQKAKVMALNAHFSGQMFVALSNDSTKAERRNVVFTVNGGKIWGHSLKKSKTDLQANFKETNIVAKNQKVGFDGIGQLELTHDSKKETGNYVGYFFGQNGNVTGLTGEMTITNQSGVSNVGRSGGVFYAEKE</sequence>
<evidence type="ECO:0000256" key="1">
    <source>
        <dbReference type="SAM" id="MobiDB-lite"/>
    </source>
</evidence>
<evidence type="ECO:0000313" key="4">
    <source>
        <dbReference type="Proteomes" id="UP000190023"/>
    </source>
</evidence>
<reference evidence="3 4" key="1">
    <citation type="submission" date="2017-02" db="EMBL/GenBank/DDBJ databases">
        <title>Draft genome sequence of Haemophilus felis CCUG 31170 type strain.</title>
        <authorList>
            <person name="Engstrom-Jakobsson H."/>
            <person name="Salva-Serra F."/>
            <person name="Thorell K."/>
            <person name="Gonzales-Siles L."/>
            <person name="Karlsson R."/>
            <person name="Boulund F."/>
            <person name="Engstrand L."/>
            <person name="Kristiansson E."/>
            <person name="Moore E."/>
        </authorList>
    </citation>
    <scope>NUCLEOTIDE SEQUENCE [LARGE SCALE GENOMIC DNA]</scope>
    <source>
        <strain evidence="3 4">CCUG 31170</strain>
    </source>
</reference>
<name>A0A1T0AVP4_9PAST</name>
<gene>
    <name evidence="3" type="ORF">B0188_10220</name>
</gene>
<protein>
    <recommendedName>
        <fullName evidence="5">Transferrin-binding protein B C-lobe/N-lobe beta barrel domain-containing protein</fullName>
    </recommendedName>
</protein>
<evidence type="ECO:0000256" key="2">
    <source>
        <dbReference type="SAM" id="SignalP"/>
    </source>
</evidence>
<dbReference type="EMBL" id="MUYB01000049">
    <property type="protein sequence ID" value="OOS01150.1"/>
    <property type="molecule type" value="Genomic_DNA"/>
</dbReference>
<feature type="compositionally biased region" description="Low complexity" evidence="1">
    <location>
        <begin position="32"/>
        <end position="44"/>
    </location>
</feature>
<feature type="chain" id="PRO_5012368507" description="Transferrin-binding protein B C-lobe/N-lobe beta barrel domain-containing protein" evidence="2">
    <location>
        <begin position="22"/>
        <end position="243"/>
    </location>
</feature>
<accession>A0A1T0AVP4</accession>
<keyword evidence="4" id="KW-1185">Reference proteome</keyword>
<proteinExistence type="predicted"/>